<dbReference type="EMBL" id="BAABLP010000002">
    <property type="protein sequence ID" value="GAA4741746.1"/>
    <property type="molecule type" value="Genomic_DNA"/>
</dbReference>
<evidence type="ECO:0000313" key="3">
    <source>
        <dbReference type="Proteomes" id="UP001500121"/>
    </source>
</evidence>
<feature type="region of interest" description="Disordered" evidence="1">
    <location>
        <begin position="1"/>
        <end position="56"/>
    </location>
</feature>
<dbReference type="Proteomes" id="UP001500121">
    <property type="component" value="Unassembled WGS sequence"/>
</dbReference>
<gene>
    <name evidence="2" type="ORF">GCM10025783_11190</name>
</gene>
<proteinExistence type="predicted"/>
<reference evidence="3" key="1">
    <citation type="journal article" date="2019" name="Int. J. Syst. Evol. Microbiol.">
        <title>The Global Catalogue of Microorganisms (GCM) 10K type strain sequencing project: providing services to taxonomists for standard genome sequencing and annotation.</title>
        <authorList>
            <consortium name="The Broad Institute Genomics Platform"/>
            <consortium name="The Broad Institute Genome Sequencing Center for Infectious Disease"/>
            <person name="Wu L."/>
            <person name="Ma J."/>
        </authorList>
    </citation>
    <scope>NUCLEOTIDE SEQUENCE [LARGE SCALE GENOMIC DNA]</scope>
    <source>
        <strain evidence="3">JCM 19015</strain>
    </source>
</reference>
<feature type="compositionally biased region" description="Polar residues" evidence="1">
    <location>
        <begin position="1"/>
        <end position="12"/>
    </location>
</feature>
<evidence type="ECO:0000256" key="1">
    <source>
        <dbReference type="SAM" id="MobiDB-lite"/>
    </source>
</evidence>
<evidence type="ECO:0000313" key="2">
    <source>
        <dbReference type="EMBL" id="GAA4741746.1"/>
    </source>
</evidence>
<protein>
    <submittedName>
        <fullName evidence="2">Uncharacterized protein</fullName>
    </submittedName>
</protein>
<name>A0ABP8YWM8_9MICO</name>
<organism evidence="2 3">
    <name type="scientific">Amnibacterium soli</name>
    <dbReference type="NCBI Taxonomy" id="1282736"/>
    <lineage>
        <taxon>Bacteria</taxon>
        <taxon>Bacillati</taxon>
        <taxon>Actinomycetota</taxon>
        <taxon>Actinomycetes</taxon>
        <taxon>Micrococcales</taxon>
        <taxon>Microbacteriaceae</taxon>
        <taxon>Amnibacterium</taxon>
    </lineage>
</organism>
<comment type="caution">
    <text evidence="2">The sequence shown here is derived from an EMBL/GenBank/DDBJ whole genome shotgun (WGS) entry which is preliminary data.</text>
</comment>
<accession>A0ABP8YWM8</accession>
<keyword evidence="3" id="KW-1185">Reference proteome</keyword>
<sequence>MQARTVSSTDPAQSPAAADPLDPESALQQKPAPKRPGNADDAPFLPSGLDDEDHSE</sequence>